<keyword evidence="3" id="KW-1185">Reference proteome</keyword>
<sequence length="128" mass="14334">MTFVGAGVALWTAYCFAYDASVPTSVHPSRMIPAVLGFTVNGALFAAYAMRRFFTIQRLLEEGKFKLAKYNLLFVLFSTFAITCGVMAYVFKVEMEAKPGSQDVLKDVLNVRRHHSAAEKEKERGKKL</sequence>
<proteinExistence type="predicted"/>
<feature type="transmembrane region" description="Helical" evidence="1">
    <location>
        <begin position="31"/>
        <end position="49"/>
    </location>
</feature>
<dbReference type="AlphaFoldDB" id="A0A7G2CRZ0"/>
<keyword evidence="1" id="KW-0472">Membrane</keyword>
<organism evidence="2 3">
    <name type="scientific">Angomonas deanei</name>
    <dbReference type="NCBI Taxonomy" id="59799"/>
    <lineage>
        <taxon>Eukaryota</taxon>
        <taxon>Discoba</taxon>
        <taxon>Euglenozoa</taxon>
        <taxon>Kinetoplastea</taxon>
        <taxon>Metakinetoplastina</taxon>
        <taxon>Trypanosomatida</taxon>
        <taxon>Trypanosomatidae</taxon>
        <taxon>Strigomonadinae</taxon>
        <taxon>Angomonas</taxon>
    </lineage>
</organism>
<evidence type="ECO:0000313" key="2">
    <source>
        <dbReference type="EMBL" id="CAD2222139.1"/>
    </source>
</evidence>
<gene>
    <name evidence="2" type="ORF">ADEAN_000967800</name>
</gene>
<dbReference type="EMBL" id="LR877168">
    <property type="protein sequence ID" value="CAD2222139.1"/>
    <property type="molecule type" value="Genomic_DNA"/>
</dbReference>
<dbReference type="VEuPathDB" id="TriTrypDB:ADEAN_000967800"/>
<keyword evidence="1" id="KW-0812">Transmembrane</keyword>
<feature type="transmembrane region" description="Helical" evidence="1">
    <location>
        <begin position="70"/>
        <end position="91"/>
    </location>
</feature>
<evidence type="ECO:0000256" key="1">
    <source>
        <dbReference type="SAM" id="Phobius"/>
    </source>
</evidence>
<accession>A0A7G2CRZ0</accession>
<evidence type="ECO:0000313" key="3">
    <source>
        <dbReference type="Proteomes" id="UP000515908"/>
    </source>
</evidence>
<name>A0A7G2CRZ0_9TRYP</name>
<keyword evidence="1" id="KW-1133">Transmembrane helix</keyword>
<protein>
    <submittedName>
        <fullName evidence="2">Uncharacterized protein</fullName>
    </submittedName>
</protein>
<reference evidence="2 3" key="1">
    <citation type="submission" date="2020-08" db="EMBL/GenBank/DDBJ databases">
        <authorList>
            <person name="Newling K."/>
            <person name="Davey J."/>
            <person name="Forrester S."/>
        </authorList>
    </citation>
    <scope>NUCLEOTIDE SEQUENCE [LARGE SCALE GENOMIC DNA]</scope>
    <source>
        <strain evidence="3">Crithidia deanei Carvalho (ATCC PRA-265)</strain>
    </source>
</reference>
<dbReference type="Proteomes" id="UP000515908">
    <property type="component" value="Chromosome 24"/>
</dbReference>